<feature type="domain" description="7TM-DISM receptor extracellular" evidence="4">
    <location>
        <begin position="44"/>
        <end position="174"/>
    </location>
</feature>
<feature type="transmembrane region" description="Helical" evidence="1">
    <location>
        <begin position="252"/>
        <end position="272"/>
    </location>
</feature>
<feature type="transmembrane region" description="Helical" evidence="1">
    <location>
        <begin position="367"/>
        <end position="389"/>
    </location>
</feature>
<feature type="signal peptide" evidence="2">
    <location>
        <begin position="1"/>
        <end position="23"/>
    </location>
</feature>
<evidence type="ECO:0000259" key="3">
    <source>
        <dbReference type="Pfam" id="PF07695"/>
    </source>
</evidence>
<feature type="transmembrane region" description="Helical" evidence="1">
    <location>
        <begin position="284"/>
        <end position="302"/>
    </location>
</feature>
<dbReference type="InterPro" id="IPR011622">
    <property type="entry name" value="7TMR_DISM_rcpt_extracell_dom2"/>
</dbReference>
<feature type="transmembrane region" description="Helical" evidence="1">
    <location>
        <begin position="217"/>
        <end position="240"/>
    </location>
</feature>
<dbReference type="Pfam" id="PF07696">
    <property type="entry name" value="7TMR-DISMED2"/>
    <property type="match status" value="1"/>
</dbReference>
<name>A0A1C3JQ83_9GAMM</name>
<sequence>MIKHCSQALILLAILLLTNTAYSAPMMAILDENNQRVNVGSVGSYYIDETGSLTLRDLDSEQLRKRFIPLKGDFLQFGLTKGNVWIQVDIAPKLQPGQSALLHIKAPRAQEVDVYTHNLPNSQVFAEMGDARPYQNRPLAYPDYIIPLPVNTTPVYTVYIKVSSRIPISLIIEVKTLSALSNDIQKDSLITGLLMGILLILIASYLFFYLRTLHPMYLIGSFLLLGIAALHFSLHGLIYQLFPMQMGLQERVYNFFSLTSVALISWFTRYYLDTPTNLPRANKLLFFVIVCNLALAFIYTLAPQELSIALLSASAASTLLILQGVALYGVYLKIPYSQFYLVARLVLLVGYSLWALAIYGILSLPFWYEWGLTIAITLEALVHFAGMIARHTPMRTNTMKVDDSYREELFSELASKLKRQTNIIDHQYSLQEPSNDQLKRAYKNLSNLAERISIIQNLHSPQTNSSNRPANLQLLIDEATLNFYALDQTDAEVEMQYEGTLNWELLSHSQSIKHIYQAFMEELKHHTDQTLHINSTIEANDRDGQRQLIIRAHPIPSTISLESDQYFGPRYLQELVEKLEGTLSLTGDGRGRSLTCQIPVNARPVEVSELARLTQSEDITMLLIGHQDSELLERTGNFLLSRLFSASHIDKVEELHQRLIDRTERERFVILLFEDQQNFGASELAGFASVLHERDSCFLISNNVNMSQDYASALGFDGFVYSAQIETKLLPDIERAQRVSHTVLPRIKRTL</sequence>
<keyword evidence="2" id="KW-0732">Signal</keyword>
<dbReference type="EMBL" id="FLRB01000002">
    <property type="protein sequence ID" value="SBT19623.1"/>
    <property type="molecule type" value="Genomic_DNA"/>
</dbReference>
<reference evidence="5 8" key="2">
    <citation type="submission" date="2016-06" db="EMBL/GenBank/DDBJ databases">
        <authorList>
            <person name="Kjaerup R.B."/>
            <person name="Dalgaard T.S."/>
            <person name="Juul-Madsen H.R."/>
        </authorList>
    </citation>
    <scope>NUCLEOTIDE SEQUENCE [LARGE SCALE GENOMIC DNA]</scope>
    <source>
        <strain evidence="5 8">CECT 5115</strain>
    </source>
</reference>
<feature type="transmembrane region" description="Helical" evidence="1">
    <location>
        <begin position="189"/>
        <end position="210"/>
    </location>
</feature>
<dbReference type="OrthoDB" id="6093295at2"/>
<dbReference type="Proteomes" id="UP000092871">
    <property type="component" value="Unassembled WGS sequence"/>
</dbReference>
<evidence type="ECO:0000313" key="7">
    <source>
        <dbReference type="Proteomes" id="UP000092840"/>
    </source>
</evidence>
<dbReference type="InterPro" id="IPR011623">
    <property type="entry name" value="7TMR_DISM_rcpt_extracell_dom1"/>
</dbReference>
<dbReference type="EMBL" id="FLRA01000011">
    <property type="protein sequence ID" value="SBT17431.1"/>
    <property type="molecule type" value="Genomic_DNA"/>
</dbReference>
<dbReference type="Pfam" id="PF07695">
    <property type="entry name" value="7TMR-DISM_7TM"/>
    <property type="match status" value="1"/>
</dbReference>
<dbReference type="Proteomes" id="UP000092840">
    <property type="component" value="Unassembled WGS sequence"/>
</dbReference>
<keyword evidence="1" id="KW-0472">Membrane</keyword>
<keyword evidence="1" id="KW-1133">Transmembrane helix</keyword>
<evidence type="ECO:0000313" key="5">
    <source>
        <dbReference type="EMBL" id="SBT17431.1"/>
    </source>
</evidence>
<feature type="domain" description="7TM-DISM receptor extracellular" evidence="3">
    <location>
        <begin position="188"/>
        <end position="387"/>
    </location>
</feature>
<organism evidence="5 8">
    <name type="scientific">Marinomonas gallaica</name>
    <dbReference type="NCBI Taxonomy" id="1806667"/>
    <lineage>
        <taxon>Bacteria</taxon>
        <taxon>Pseudomonadati</taxon>
        <taxon>Pseudomonadota</taxon>
        <taxon>Gammaproteobacteria</taxon>
        <taxon>Oceanospirillales</taxon>
        <taxon>Oceanospirillaceae</taxon>
        <taxon>Marinomonas</taxon>
    </lineage>
</organism>
<keyword evidence="7" id="KW-1185">Reference proteome</keyword>
<evidence type="ECO:0000256" key="1">
    <source>
        <dbReference type="SAM" id="Phobius"/>
    </source>
</evidence>
<feature type="transmembrane region" description="Helical" evidence="1">
    <location>
        <begin position="339"/>
        <end position="361"/>
    </location>
</feature>
<dbReference type="AlphaFoldDB" id="A0A1C3JQ83"/>
<evidence type="ECO:0000313" key="8">
    <source>
        <dbReference type="Proteomes" id="UP000092871"/>
    </source>
</evidence>
<gene>
    <name evidence="5" type="ORF">MGA5115_01542</name>
    <name evidence="6" type="ORF">MGA5116_00196</name>
</gene>
<evidence type="ECO:0000313" key="6">
    <source>
        <dbReference type="EMBL" id="SBT19623.1"/>
    </source>
</evidence>
<feature type="transmembrane region" description="Helical" evidence="1">
    <location>
        <begin position="308"/>
        <end position="332"/>
    </location>
</feature>
<keyword evidence="1" id="KW-0812">Transmembrane</keyword>
<feature type="chain" id="PRO_5008676938" evidence="2">
    <location>
        <begin position="24"/>
        <end position="751"/>
    </location>
</feature>
<dbReference type="Gene3D" id="2.60.40.2380">
    <property type="match status" value="1"/>
</dbReference>
<protein>
    <submittedName>
        <fullName evidence="5">7TMR-DISM extracellular 2</fullName>
    </submittedName>
</protein>
<accession>A0A1C3JQ83</accession>
<dbReference type="RefSeq" id="WP_067034371.1">
    <property type="nucleotide sequence ID" value="NZ_FLRA01000011.1"/>
</dbReference>
<evidence type="ECO:0000259" key="4">
    <source>
        <dbReference type="Pfam" id="PF07696"/>
    </source>
</evidence>
<evidence type="ECO:0000256" key="2">
    <source>
        <dbReference type="SAM" id="SignalP"/>
    </source>
</evidence>
<proteinExistence type="predicted"/>
<reference evidence="6 7" key="1">
    <citation type="submission" date="2016-06" db="EMBL/GenBank/DDBJ databases">
        <authorList>
            <person name="Rodrigo-Torres L."/>
            <person name="Arahal D.R."/>
        </authorList>
    </citation>
    <scope>NUCLEOTIDE SEQUENCE [LARGE SCALE GENOMIC DNA]</scope>
    <source>
        <strain evidence="6 7">CECT 5116</strain>
    </source>
</reference>